<dbReference type="Proteomes" id="UP001446871">
    <property type="component" value="Unassembled WGS sequence"/>
</dbReference>
<evidence type="ECO:0000256" key="1">
    <source>
        <dbReference type="ARBA" id="ARBA00006484"/>
    </source>
</evidence>
<evidence type="ECO:0008006" key="5">
    <source>
        <dbReference type="Google" id="ProtNLM"/>
    </source>
</evidence>
<accession>A0ABR1W257</accession>
<gene>
    <name evidence="3" type="ORF">PG996_003717</name>
</gene>
<dbReference type="PANTHER" id="PTHR43669:SF4">
    <property type="entry name" value="SHORT-CHAIN DEHYDROGENASE"/>
    <property type="match status" value="1"/>
</dbReference>
<dbReference type="Pfam" id="PF00106">
    <property type="entry name" value="adh_short"/>
    <property type="match status" value="1"/>
</dbReference>
<protein>
    <recommendedName>
        <fullName evidence="5">NAD(P)-binding protein</fullName>
    </recommendedName>
</protein>
<comment type="similarity">
    <text evidence="1">Belongs to the short-chain dehydrogenases/reductases (SDR) family.</text>
</comment>
<keyword evidence="2" id="KW-0560">Oxidoreductase</keyword>
<dbReference type="PANTHER" id="PTHR43669">
    <property type="entry name" value="5-KETO-D-GLUCONATE 5-REDUCTASE"/>
    <property type="match status" value="1"/>
</dbReference>
<reference evidence="3 4" key="1">
    <citation type="submission" date="2023-01" db="EMBL/GenBank/DDBJ databases">
        <title>Analysis of 21 Apiospora genomes using comparative genomics revels a genus with tremendous synthesis potential of carbohydrate active enzymes and secondary metabolites.</title>
        <authorList>
            <person name="Sorensen T."/>
        </authorList>
    </citation>
    <scope>NUCLEOTIDE SEQUENCE [LARGE SCALE GENOMIC DNA]</scope>
    <source>
        <strain evidence="3 4">CBS 83171</strain>
    </source>
</reference>
<keyword evidence="4" id="KW-1185">Reference proteome</keyword>
<proteinExistence type="inferred from homology"/>
<dbReference type="InterPro" id="IPR002347">
    <property type="entry name" value="SDR_fam"/>
</dbReference>
<dbReference type="InterPro" id="IPR003560">
    <property type="entry name" value="DHB_DH"/>
</dbReference>
<evidence type="ECO:0000313" key="4">
    <source>
        <dbReference type="Proteomes" id="UP001446871"/>
    </source>
</evidence>
<dbReference type="SUPFAM" id="SSF51735">
    <property type="entry name" value="NAD(P)-binding Rossmann-fold domains"/>
    <property type="match status" value="1"/>
</dbReference>
<name>A0ABR1W257_9PEZI</name>
<dbReference type="CDD" id="cd05233">
    <property type="entry name" value="SDR_c"/>
    <property type="match status" value="1"/>
</dbReference>
<dbReference type="PRINTS" id="PR01397">
    <property type="entry name" value="DHBDHDRGNASE"/>
</dbReference>
<sequence length="222" mass="23989">MDTVLIIGAGPGIGLSTARTFQNAGYSIAIASRTRHEKADPSFRHFVFDAAKPDTVKALFEEVTASLGPPKAVVYNAAQRFATEPEDPFALDLDKVQETMAVNAMSTYAAAREAVKGFQKTGSGSTFIMTGNKLNTSAITGVLCFGMGKSAAAHMIQNASVSYKSKGYKFYYVDQRQPDGGPTIPVDGAAHAKLYLDLVNDPEQRQWDYTFVDGQGYMKFST</sequence>
<dbReference type="InterPro" id="IPR036291">
    <property type="entry name" value="NAD(P)-bd_dom_sf"/>
</dbReference>
<comment type="caution">
    <text evidence="3">The sequence shown here is derived from an EMBL/GenBank/DDBJ whole genome shotgun (WGS) entry which is preliminary data.</text>
</comment>
<evidence type="ECO:0000313" key="3">
    <source>
        <dbReference type="EMBL" id="KAK8077547.1"/>
    </source>
</evidence>
<dbReference type="Gene3D" id="3.40.50.720">
    <property type="entry name" value="NAD(P)-binding Rossmann-like Domain"/>
    <property type="match status" value="1"/>
</dbReference>
<evidence type="ECO:0000256" key="2">
    <source>
        <dbReference type="ARBA" id="ARBA00023002"/>
    </source>
</evidence>
<dbReference type="EMBL" id="JAQQWM010000002">
    <property type="protein sequence ID" value="KAK8077547.1"/>
    <property type="molecule type" value="Genomic_DNA"/>
</dbReference>
<organism evidence="3 4">
    <name type="scientific">Apiospora saccharicola</name>
    <dbReference type="NCBI Taxonomy" id="335842"/>
    <lineage>
        <taxon>Eukaryota</taxon>
        <taxon>Fungi</taxon>
        <taxon>Dikarya</taxon>
        <taxon>Ascomycota</taxon>
        <taxon>Pezizomycotina</taxon>
        <taxon>Sordariomycetes</taxon>
        <taxon>Xylariomycetidae</taxon>
        <taxon>Amphisphaeriales</taxon>
        <taxon>Apiosporaceae</taxon>
        <taxon>Apiospora</taxon>
    </lineage>
</organism>